<dbReference type="Proteomes" id="UP000441455">
    <property type="component" value="Unassembled WGS sequence"/>
</dbReference>
<name>A0A6N7W064_ACIFE</name>
<accession>A0A6N7W064</accession>
<reference evidence="1 2" key="1">
    <citation type="submission" date="2019-08" db="EMBL/GenBank/DDBJ databases">
        <title>In-depth cultivation of the pig gut microbiome towards novel bacterial diversity and tailored functional studies.</title>
        <authorList>
            <person name="Wylensek D."/>
            <person name="Hitch T.C.A."/>
            <person name="Clavel T."/>
        </authorList>
    </citation>
    <scope>NUCLEOTIDE SEQUENCE [LARGE SCALE GENOMIC DNA]</scope>
    <source>
        <strain evidence="1 2">WCA-389-WT-5B</strain>
    </source>
</reference>
<organism evidence="1 2">
    <name type="scientific">Acidaminococcus fermentans</name>
    <dbReference type="NCBI Taxonomy" id="905"/>
    <lineage>
        <taxon>Bacteria</taxon>
        <taxon>Bacillati</taxon>
        <taxon>Bacillota</taxon>
        <taxon>Negativicutes</taxon>
        <taxon>Acidaminococcales</taxon>
        <taxon>Acidaminococcaceae</taxon>
        <taxon>Acidaminococcus</taxon>
    </lineage>
</organism>
<proteinExistence type="predicted"/>
<dbReference type="EMBL" id="VULN01000003">
    <property type="protein sequence ID" value="MSS81508.1"/>
    <property type="molecule type" value="Genomic_DNA"/>
</dbReference>
<evidence type="ECO:0000313" key="2">
    <source>
        <dbReference type="Proteomes" id="UP000441455"/>
    </source>
</evidence>
<comment type="caution">
    <text evidence="1">The sequence shown here is derived from an EMBL/GenBank/DDBJ whole genome shotgun (WGS) entry which is preliminary data.</text>
</comment>
<gene>
    <name evidence="1" type="ORF">FX155_02625</name>
</gene>
<sequence length="99" mass="10978">MARKKINHGSAQTHLPGYFPLAAPSEPCSIGGSFPGASPSAADDFLCSLFTCPDAGYRPPVPLWLHIRQQQQHMFRIPMISSPHFQICNSYDFNMHFSA</sequence>
<protein>
    <submittedName>
        <fullName evidence="1">Uncharacterized protein</fullName>
    </submittedName>
</protein>
<evidence type="ECO:0000313" key="1">
    <source>
        <dbReference type="EMBL" id="MSS81508.1"/>
    </source>
</evidence>
<dbReference type="AlphaFoldDB" id="A0A6N7W064"/>